<proteinExistence type="inferred from homology"/>
<feature type="region of interest" description="Disordered" evidence="9">
    <location>
        <begin position="611"/>
        <end position="713"/>
    </location>
</feature>
<dbReference type="InterPro" id="IPR011257">
    <property type="entry name" value="DNA_glycosylase"/>
</dbReference>
<name>A0A9D4V113_ADICA</name>
<gene>
    <name evidence="11" type="ORF">GOP47_0007181</name>
</gene>
<evidence type="ECO:0000256" key="5">
    <source>
        <dbReference type="ARBA" id="ARBA00023004"/>
    </source>
</evidence>
<dbReference type="Gene3D" id="1.10.1670.10">
    <property type="entry name" value="Helix-hairpin-Helix base-excision DNA repair enzymes (C-terminal)"/>
    <property type="match status" value="1"/>
</dbReference>
<keyword evidence="8" id="KW-0539">Nucleus</keyword>
<comment type="subcellular location">
    <subcellularLocation>
        <location evidence="2">Nucleus</location>
    </subcellularLocation>
</comment>
<feature type="compositionally biased region" description="Low complexity" evidence="9">
    <location>
        <begin position="1"/>
        <end position="10"/>
    </location>
</feature>
<feature type="domain" description="HhH-GPD" evidence="10">
    <location>
        <begin position="1334"/>
        <end position="1467"/>
    </location>
</feature>
<evidence type="ECO:0000256" key="7">
    <source>
        <dbReference type="ARBA" id="ARBA00023125"/>
    </source>
</evidence>
<dbReference type="GO" id="GO:0019104">
    <property type="term" value="F:DNA N-glycosylase activity"/>
    <property type="evidence" value="ECO:0007669"/>
    <property type="project" value="InterPro"/>
</dbReference>
<protein>
    <recommendedName>
        <fullName evidence="10">HhH-GPD domain-containing protein</fullName>
    </recommendedName>
</protein>
<dbReference type="GO" id="GO:0046872">
    <property type="term" value="F:metal ion binding"/>
    <property type="evidence" value="ECO:0007669"/>
    <property type="project" value="UniProtKB-KW"/>
</dbReference>
<dbReference type="GO" id="GO:0051539">
    <property type="term" value="F:4 iron, 4 sulfur cluster binding"/>
    <property type="evidence" value="ECO:0007669"/>
    <property type="project" value="InterPro"/>
</dbReference>
<dbReference type="GO" id="GO:0005634">
    <property type="term" value="C:nucleus"/>
    <property type="evidence" value="ECO:0007669"/>
    <property type="project" value="UniProtKB-SubCell"/>
</dbReference>
<evidence type="ECO:0000256" key="3">
    <source>
        <dbReference type="ARBA" id="ARBA00005646"/>
    </source>
</evidence>
<feature type="compositionally biased region" description="Polar residues" evidence="9">
    <location>
        <begin position="630"/>
        <end position="639"/>
    </location>
</feature>
<feature type="compositionally biased region" description="Basic and acidic residues" evidence="9">
    <location>
        <begin position="611"/>
        <end position="625"/>
    </location>
</feature>
<feature type="region of interest" description="Disordered" evidence="9">
    <location>
        <begin position="1923"/>
        <end position="1948"/>
    </location>
</feature>
<dbReference type="PANTHER" id="PTHR46213">
    <property type="entry name" value="TRANSCRIPTIONAL ACTIVATOR DEMETER"/>
    <property type="match status" value="1"/>
</dbReference>
<dbReference type="InterPro" id="IPR044811">
    <property type="entry name" value="DME/ROS1"/>
</dbReference>
<evidence type="ECO:0000313" key="12">
    <source>
        <dbReference type="Proteomes" id="UP000886520"/>
    </source>
</evidence>
<dbReference type="EMBL" id="JABFUD020000007">
    <property type="protein sequence ID" value="KAI5077357.1"/>
    <property type="molecule type" value="Genomic_DNA"/>
</dbReference>
<keyword evidence="7" id="KW-0238">DNA-binding</keyword>
<dbReference type="Pfam" id="PF15628">
    <property type="entry name" value="RRM_DME"/>
    <property type="match status" value="1"/>
</dbReference>
<organism evidence="11 12">
    <name type="scientific">Adiantum capillus-veneris</name>
    <name type="common">Maidenhair fern</name>
    <dbReference type="NCBI Taxonomy" id="13818"/>
    <lineage>
        <taxon>Eukaryota</taxon>
        <taxon>Viridiplantae</taxon>
        <taxon>Streptophyta</taxon>
        <taxon>Embryophyta</taxon>
        <taxon>Tracheophyta</taxon>
        <taxon>Polypodiopsida</taxon>
        <taxon>Polypodiidae</taxon>
        <taxon>Polypodiales</taxon>
        <taxon>Pteridineae</taxon>
        <taxon>Pteridaceae</taxon>
        <taxon>Vittarioideae</taxon>
        <taxon>Adiantum</taxon>
    </lineage>
</organism>
<keyword evidence="5" id="KW-0408">Iron</keyword>
<evidence type="ECO:0000259" key="10">
    <source>
        <dbReference type="SMART" id="SM00478"/>
    </source>
</evidence>
<dbReference type="SMART" id="SM00478">
    <property type="entry name" value="ENDO3c"/>
    <property type="match status" value="1"/>
</dbReference>
<evidence type="ECO:0000313" key="11">
    <source>
        <dbReference type="EMBL" id="KAI5077357.1"/>
    </source>
</evidence>
<keyword evidence="6" id="KW-0411">Iron-sulfur</keyword>
<feature type="region of interest" description="Disordered" evidence="9">
    <location>
        <begin position="1"/>
        <end position="35"/>
    </location>
</feature>
<dbReference type="InterPro" id="IPR028925">
    <property type="entry name" value="RRM_DME"/>
</dbReference>
<keyword evidence="4" id="KW-0479">Metal-binding</keyword>
<dbReference type="InterPro" id="IPR023170">
    <property type="entry name" value="HhH_base_excis_C"/>
</dbReference>
<accession>A0A9D4V113</accession>
<evidence type="ECO:0000256" key="4">
    <source>
        <dbReference type="ARBA" id="ARBA00022723"/>
    </source>
</evidence>
<dbReference type="InterPro" id="IPR003651">
    <property type="entry name" value="Endonuclease3_FeS-loop_motif"/>
</dbReference>
<dbReference type="Proteomes" id="UP000886520">
    <property type="component" value="Chromosome 7"/>
</dbReference>
<feature type="region of interest" description="Disordered" evidence="9">
    <location>
        <begin position="66"/>
        <end position="85"/>
    </location>
</feature>
<evidence type="ECO:0000256" key="8">
    <source>
        <dbReference type="ARBA" id="ARBA00023242"/>
    </source>
</evidence>
<evidence type="ECO:0000256" key="1">
    <source>
        <dbReference type="ARBA" id="ARBA00001966"/>
    </source>
</evidence>
<comment type="cofactor">
    <cofactor evidence="1">
        <name>[4Fe-4S] cluster</name>
        <dbReference type="ChEBI" id="CHEBI:49883"/>
    </cofactor>
</comment>
<feature type="compositionally biased region" description="Basic residues" evidence="9">
    <location>
        <begin position="690"/>
        <end position="700"/>
    </location>
</feature>
<keyword evidence="12" id="KW-1185">Reference proteome</keyword>
<dbReference type="CDD" id="cd00056">
    <property type="entry name" value="ENDO3c"/>
    <property type="match status" value="1"/>
</dbReference>
<evidence type="ECO:0000256" key="9">
    <source>
        <dbReference type="SAM" id="MobiDB-lite"/>
    </source>
</evidence>
<dbReference type="FunFam" id="1.10.1670.10:FF:000004">
    <property type="entry name" value="DNA glycosylase/AP lyase ROS1"/>
    <property type="match status" value="1"/>
</dbReference>
<evidence type="ECO:0000256" key="6">
    <source>
        <dbReference type="ARBA" id="ARBA00023014"/>
    </source>
</evidence>
<dbReference type="SMART" id="SM00525">
    <property type="entry name" value="FES"/>
    <property type="match status" value="1"/>
</dbReference>
<feature type="compositionally biased region" description="Acidic residues" evidence="9">
    <location>
        <begin position="11"/>
        <end position="24"/>
    </location>
</feature>
<dbReference type="SUPFAM" id="SSF48150">
    <property type="entry name" value="DNA-glycosylase"/>
    <property type="match status" value="1"/>
</dbReference>
<dbReference type="GO" id="GO:0035514">
    <property type="term" value="F:DNA demethylase activity"/>
    <property type="evidence" value="ECO:0007669"/>
    <property type="project" value="InterPro"/>
</dbReference>
<comment type="similarity">
    <text evidence="3">Belongs to the DNA glycosylase family. DEMETER subfamily.</text>
</comment>
<evidence type="ECO:0000256" key="2">
    <source>
        <dbReference type="ARBA" id="ARBA00004123"/>
    </source>
</evidence>
<dbReference type="OrthoDB" id="5607at2759"/>
<dbReference type="InterPro" id="IPR003265">
    <property type="entry name" value="HhH-GPD_domain"/>
</dbReference>
<feature type="compositionally biased region" description="Basic and acidic residues" evidence="9">
    <location>
        <begin position="640"/>
        <end position="663"/>
    </location>
</feature>
<dbReference type="GO" id="GO:0003677">
    <property type="term" value="F:DNA binding"/>
    <property type="evidence" value="ECO:0007669"/>
    <property type="project" value="UniProtKB-KW"/>
</dbReference>
<feature type="compositionally biased region" description="Basic residues" evidence="9">
    <location>
        <begin position="672"/>
        <end position="681"/>
    </location>
</feature>
<sequence length="1948" mass="215322">MQTAVAAAEETPQEEEEQDEEEEEAKSLERGPRKSHRLKERGICRRYCVVNVDGVEVVSSFLQKTEGSSASSTHIGAPEGKGLQDGGSTRGILADGPGNHVLDLCWCVKRRRGKRPSPLLKTKGPLSKKTFFALDLNERFCGHLSALSSSNRAQHEPAFLEGCGVVNLAQAMTMQKLPAEDMLQTKNQNVQASNLLPSQPNQYTQEEWNAVMQGFNADSAHENADEPTGDQAQGMRHQFPQQTVYCLPVRKGAPLEQFKQLISHSNSHPDGEDQAINNAQDTTVNGCVARPYAQSTHCVASDQADKVQFQYTGPQPYGPYGRMLQEAQRPQWSNANTHCDQNTGIFQGISIKEGLTYQTGGDMVASSVREPTTSPQKQFPFSISLQTQILSDRNAGATGASMAVSSDHNHSQGWAAPWTGNAIYSFQSGVGQCMQGQPVSNIQSKDCFRLTGQNSSKYVGSHFCFRDDNTVSKQWPSAAPTVNLPHGMTPNSQGIHPSARLPDECAQTHIDSFQVGAFVPNSGGHAVGCMPCKTAAVQHNAPIIESASLHSPSLERLSCVDPILPSSLQNLEGLDAHSVTAAGDHLHESLSACSNEASKKQRLSLLRGKMRDGLDGTGLAKDKVLVPETNKGQADGTSNGKERLTTVRSEIRKGIDSNSREEGMLDGEPQQKTKRKKIRCKVQRDEKKQRGGRGLRKGKAQKGQQGADLQGKEELTAQEGKFAETGLSSVGETANSAEVSHSEEAATKLCQDPLATFTLVANTSFEESGVVRCGIYNSRLDTSYTPQTLNIVGYSGPGLDSERREFIDYLAIADQQFHADTKSNSSMPEPNGHTLPDCRDLVLYNPAPHQLQSKDLALCLFPGETTDIVPVQGHSNILPLAKVNPDDNLQLVLYNQKRDIVVSKFRSQKKIRAKVLLDPESQRVWLQLENGAVPKVNDDPNKAWHWEKQRRDMREKVEFFIKKMHDVQGDRKFSPWKGSIVDSVVGAFLTQNVSDHLSSSAFMSVASRFPPVQKSRLASCADMRDTFSFESEREVELIPPSVERFCFSSAEESALTRQGDCEGTNTICIHETTNVECGFGERPVWLSENLPKALPCIEGASQHYHNTLINSQALEKKQQGLLFASDYEHNLVGTIDKDPRNCGGLEDISGAFHQHCTVRSSKARRMLNFETDRKNHQAQLCSNLEPDKEVSLVVILDGEIASDNISDQHSESESAAGSSSSVHSVQDSNFQLSGVQENTLELDILANTVQTSSRELAVGPEAQINSKVSKKRPMSLSSISGMERALLEANQKGRKRNHHADWESVRKQALGLPSGAKGGLDNLEPRSSLHEDSVNWDAVRLADLAELADTIKERGMHHVLSGRIKAFLTSVYEEHGSVDLEWLRNLPSEKAKEFLMSIHGLGVKSVECIRLLTLHHLAFPVDTNVGRICVRLGWVPIEPLPEEVQLHLVELYPIQETIQKYLWPRLCTLDQRTLYELHYQLITFGKVFCTKSKPNCNACPMRTECRHFASAYASAKPLLTGPEMADPRNRIFSGGASKGLPILGMDVVKPSLLEYRQGEPLELCLSMEGPIVSEIDSFSALLYNNQSPLFGSFYKVEEPASPEQNFEEDIMDIEDMGKPMYYYDTDRDYCPELLRDNDFANYRSQSHVSNSFMDGTKSVDLNIMHTPCAQFPSLLAKDLCSTPHQTSDTDFPSRMPCCNSQSIVSCNSTSERCDYSTDLVVEVAQNAIVPVPEAAQIPAPKLKSVGRLRTVHYVYELPDDHSLLKMVEVDAREKDDPCSYLLAIWSPGEIPESQQEINELCRDDSSTHSIGRADESVAGTLLIPCRTAMHGSFPLNGTYFQVNEVFADHASSLHPLQVPRSLIWSLRRRFVYFGTSVPNIFKGLSTDEIKDCFWRGHVCVRGFDRKTRAPKPLVCRLHFPISKQPQKSGKSQGKKKDERVGLSSTSHT</sequence>
<dbReference type="GO" id="GO:0141166">
    <property type="term" value="P:chromosomal 5-methylcytosine DNA demethylation pathway"/>
    <property type="evidence" value="ECO:0007669"/>
    <property type="project" value="InterPro"/>
</dbReference>
<reference evidence="11" key="1">
    <citation type="submission" date="2021-01" db="EMBL/GenBank/DDBJ databases">
        <title>Adiantum capillus-veneris genome.</title>
        <authorList>
            <person name="Fang Y."/>
            <person name="Liao Q."/>
        </authorList>
    </citation>
    <scope>NUCLEOTIDE SEQUENCE</scope>
    <source>
        <strain evidence="11">H3</strain>
        <tissue evidence="11">Leaf</tissue>
    </source>
</reference>
<comment type="caution">
    <text evidence="11">The sequence shown here is derived from an EMBL/GenBank/DDBJ whole genome shotgun (WGS) entry which is preliminary data.</text>
</comment>
<dbReference type="GO" id="GO:0006284">
    <property type="term" value="P:base-excision repair"/>
    <property type="evidence" value="ECO:0007669"/>
    <property type="project" value="InterPro"/>
</dbReference>